<dbReference type="InterPro" id="IPR000766">
    <property type="entry name" value="GalP_uridyl_Trfase_II"/>
</dbReference>
<comment type="catalytic activity">
    <reaction evidence="1">
        <text>alpha-D-galactose 1-phosphate + UDP-alpha-D-glucose = alpha-D-glucose 1-phosphate + UDP-alpha-D-galactose</text>
        <dbReference type="Rhea" id="RHEA:13989"/>
        <dbReference type="ChEBI" id="CHEBI:58336"/>
        <dbReference type="ChEBI" id="CHEBI:58601"/>
        <dbReference type="ChEBI" id="CHEBI:58885"/>
        <dbReference type="ChEBI" id="CHEBI:66914"/>
        <dbReference type="EC" id="2.7.7.12"/>
    </reaction>
</comment>
<organism evidence="9 10">
    <name type="scientific">Vagococcus humatus</name>
    <dbReference type="NCBI Taxonomy" id="1889241"/>
    <lineage>
        <taxon>Bacteria</taxon>
        <taxon>Bacillati</taxon>
        <taxon>Bacillota</taxon>
        <taxon>Bacilli</taxon>
        <taxon>Lactobacillales</taxon>
        <taxon>Enterococcaceae</taxon>
        <taxon>Vagococcus</taxon>
    </lineage>
</organism>
<evidence type="ECO:0000256" key="1">
    <source>
        <dbReference type="ARBA" id="ARBA00001107"/>
    </source>
</evidence>
<dbReference type="GO" id="GO:0008108">
    <property type="term" value="F:UDP-glucose:hexose-1-phosphate uridylyltransferase activity"/>
    <property type="evidence" value="ECO:0007669"/>
    <property type="project" value="UniProtKB-EC"/>
</dbReference>
<dbReference type="GO" id="GO:0005737">
    <property type="term" value="C:cytoplasm"/>
    <property type="evidence" value="ECO:0007669"/>
    <property type="project" value="InterPro"/>
</dbReference>
<evidence type="ECO:0000313" key="9">
    <source>
        <dbReference type="EMBL" id="RST90063.1"/>
    </source>
</evidence>
<evidence type="ECO:0000256" key="7">
    <source>
        <dbReference type="ARBA" id="ARBA00023277"/>
    </source>
</evidence>
<keyword evidence="7" id="KW-0119">Carbohydrate metabolism</keyword>
<keyword evidence="5" id="KW-0548">Nucleotidyltransferase</keyword>
<dbReference type="InterPro" id="IPR005849">
    <property type="entry name" value="GalP_Utransf_N"/>
</dbReference>
<sequence>MDMYIKEWVNEFIDVAISFDSWMEMDRIYLQNRIETILAVDLNEAVPNHLAKQPDKLTQLLQLLPANLTNEDKGRIESELGDLLTPPPSVVNALFAKTYEVDPKQATDYLYDLSKNNHSVSSHSFSERELFCYPFIKENCLACYQQEGKLTNNFSLAKRFIRMNLANESWMLQYLSFPQLLKEGLVSYEEHQLLPVNQQTVQRLFQLATILPQFTWVYRSQLEEELQHSCYHFARYTYPVLTDTSSKKSQSLLFSDVQVEKLSSDLGISLSSANQKSLEQAAYFILEQWKQQQPTESIQLVLRKQKEVYQLVVTFQSASRLANNQTLGMSDSSMAQEEKTLTETWVEKVMAFL</sequence>
<evidence type="ECO:0000256" key="6">
    <source>
        <dbReference type="ARBA" id="ARBA00023144"/>
    </source>
</evidence>
<feature type="domain" description="Galactose-1-phosphate uridyl transferase N-terminal" evidence="8">
    <location>
        <begin position="23"/>
        <end position="131"/>
    </location>
</feature>
<dbReference type="PANTHER" id="PTHR39191:SF1">
    <property type="entry name" value="DUF4922 DOMAIN-CONTAINING PROTEIN"/>
    <property type="match status" value="1"/>
</dbReference>
<comment type="pathway">
    <text evidence="2">Carbohydrate metabolism; galactose metabolism.</text>
</comment>
<dbReference type="Pfam" id="PF01087">
    <property type="entry name" value="GalP_UDP_transf"/>
    <property type="match status" value="1"/>
</dbReference>
<dbReference type="PANTHER" id="PTHR39191">
    <property type="entry name" value="GALACTOSE-1-PHOSPHATE URIDYLYLTRANSFERASE"/>
    <property type="match status" value="1"/>
</dbReference>
<keyword evidence="6" id="KW-0299">Galactose metabolism</keyword>
<evidence type="ECO:0000256" key="5">
    <source>
        <dbReference type="ARBA" id="ARBA00022695"/>
    </source>
</evidence>
<gene>
    <name evidence="9" type="ORF">C7P63_03005</name>
</gene>
<dbReference type="EMBL" id="PXZH01000001">
    <property type="protein sequence ID" value="RST90063.1"/>
    <property type="molecule type" value="Genomic_DNA"/>
</dbReference>
<dbReference type="OrthoDB" id="2293at2"/>
<comment type="caution">
    <text evidence="9">The sequence shown here is derived from an EMBL/GenBank/DDBJ whole genome shotgun (WGS) entry which is preliminary data.</text>
</comment>
<evidence type="ECO:0000313" key="10">
    <source>
        <dbReference type="Proteomes" id="UP000277864"/>
    </source>
</evidence>
<evidence type="ECO:0000256" key="2">
    <source>
        <dbReference type="ARBA" id="ARBA00004947"/>
    </source>
</evidence>
<evidence type="ECO:0000256" key="4">
    <source>
        <dbReference type="ARBA" id="ARBA00022679"/>
    </source>
</evidence>
<name>A0A3R9YY08_9ENTE</name>
<dbReference type="Proteomes" id="UP000277864">
    <property type="component" value="Unassembled WGS sequence"/>
</dbReference>
<dbReference type="AlphaFoldDB" id="A0A3R9YY08"/>
<proteinExistence type="predicted"/>
<reference evidence="9 10" key="1">
    <citation type="submission" date="2018-03" db="EMBL/GenBank/DDBJ databases">
        <authorList>
            <person name="Gulvik C.A."/>
        </authorList>
    </citation>
    <scope>NUCLEOTIDE SEQUENCE [LARGE SCALE GENOMIC DNA]</scope>
    <source>
        <strain evidence="9 10">JCM 31581</strain>
    </source>
</reference>
<keyword evidence="3" id="KW-0963">Cytoplasm</keyword>
<protein>
    <recommendedName>
        <fullName evidence="8">Galactose-1-phosphate uridyl transferase N-terminal domain-containing protein</fullName>
    </recommendedName>
</protein>
<dbReference type="GO" id="GO:0006012">
    <property type="term" value="P:galactose metabolic process"/>
    <property type="evidence" value="ECO:0007669"/>
    <property type="project" value="UniProtKB-KW"/>
</dbReference>
<evidence type="ECO:0000259" key="8">
    <source>
        <dbReference type="Pfam" id="PF01087"/>
    </source>
</evidence>
<evidence type="ECO:0000256" key="3">
    <source>
        <dbReference type="ARBA" id="ARBA00022490"/>
    </source>
</evidence>
<keyword evidence="10" id="KW-1185">Reference proteome</keyword>
<keyword evidence="4" id="KW-0808">Transferase</keyword>
<accession>A0A3R9YY08</accession>